<accession>D6U6N8</accession>
<keyword evidence="2" id="KW-1185">Reference proteome</keyword>
<evidence type="ECO:0000313" key="1">
    <source>
        <dbReference type="EMBL" id="EFH80649.1"/>
    </source>
</evidence>
<gene>
    <name evidence="1" type="ORF">Krac_1265</name>
</gene>
<comment type="caution">
    <text evidence="1">The sequence shown here is derived from an EMBL/GenBank/DDBJ whole genome shotgun (WGS) entry which is preliminary data.</text>
</comment>
<dbReference type="EMBL" id="ADVG01000005">
    <property type="protein sequence ID" value="EFH80649.1"/>
    <property type="molecule type" value="Genomic_DNA"/>
</dbReference>
<name>D6U6N8_KTERA</name>
<evidence type="ECO:0000313" key="2">
    <source>
        <dbReference type="Proteomes" id="UP000004508"/>
    </source>
</evidence>
<protein>
    <submittedName>
        <fullName evidence="1">Uncharacterized protein</fullName>
    </submittedName>
</protein>
<dbReference type="AlphaFoldDB" id="D6U6N8"/>
<sequence>MIAFIVPQIETCINWLINIHLYPAVAQFTSSNERYHEKKNFSINFCQ</sequence>
<proteinExistence type="predicted"/>
<reference evidence="1 2" key="1">
    <citation type="journal article" date="2011" name="Stand. Genomic Sci.">
        <title>Non-contiguous finished genome sequence and contextual data of the filamentous soil bacterium Ktedonobacter racemifer type strain (SOSP1-21).</title>
        <authorList>
            <person name="Chang Y.J."/>
            <person name="Land M."/>
            <person name="Hauser L."/>
            <person name="Chertkov O."/>
            <person name="Del Rio T.G."/>
            <person name="Nolan M."/>
            <person name="Copeland A."/>
            <person name="Tice H."/>
            <person name="Cheng J.F."/>
            <person name="Lucas S."/>
            <person name="Han C."/>
            <person name="Goodwin L."/>
            <person name="Pitluck S."/>
            <person name="Ivanova N."/>
            <person name="Ovchinikova G."/>
            <person name="Pati A."/>
            <person name="Chen A."/>
            <person name="Palaniappan K."/>
            <person name="Mavromatis K."/>
            <person name="Liolios K."/>
            <person name="Brettin T."/>
            <person name="Fiebig A."/>
            <person name="Rohde M."/>
            <person name="Abt B."/>
            <person name="Goker M."/>
            <person name="Detter J.C."/>
            <person name="Woyke T."/>
            <person name="Bristow J."/>
            <person name="Eisen J.A."/>
            <person name="Markowitz V."/>
            <person name="Hugenholtz P."/>
            <person name="Kyrpides N.C."/>
            <person name="Klenk H.P."/>
            <person name="Lapidus A."/>
        </authorList>
    </citation>
    <scope>NUCLEOTIDE SEQUENCE [LARGE SCALE GENOMIC DNA]</scope>
    <source>
        <strain evidence="2">DSM 44963</strain>
    </source>
</reference>
<dbReference type="Proteomes" id="UP000004508">
    <property type="component" value="Unassembled WGS sequence"/>
</dbReference>
<dbReference type="InParanoid" id="D6U6N8"/>
<organism evidence="1 2">
    <name type="scientific">Ktedonobacter racemifer DSM 44963</name>
    <dbReference type="NCBI Taxonomy" id="485913"/>
    <lineage>
        <taxon>Bacteria</taxon>
        <taxon>Bacillati</taxon>
        <taxon>Chloroflexota</taxon>
        <taxon>Ktedonobacteria</taxon>
        <taxon>Ktedonobacterales</taxon>
        <taxon>Ktedonobacteraceae</taxon>
        <taxon>Ktedonobacter</taxon>
    </lineage>
</organism>